<gene>
    <name evidence="1" type="ORF">IMCC12053_1432</name>
</gene>
<sequence>MRTSHLSFETQDGVTLAYDDIGSGIPLLCLAGLTRNMDDFEPVVDHFAHRARIIRLDSRGRGASQFTDPATYTIAQESKDALALLDHLKVDRVALLGTSRGGLIAMVLAATAKERLSGVLLNDIGPELDSSGLAHIMTYLGRPCPYSSYSDAADKLPLALGPHFSNVSRSLWLTYARRLWSIGPTHLELRYDPQLRDAVEAAAMDKTPDLWPLFDALCDLPLAVLRGANSNLLSRNCLEQMQVRRPDMIAAQVADRGHVPFLDEPESVSVIERFLAQIEESAA</sequence>
<dbReference type="Proteomes" id="UP000064920">
    <property type="component" value="Chromosome"/>
</dbReference>
<keyword evidence="1" id="KW-0808">Transferase</keyword>
<dbReference type="Gene3D" id="3.40.50.1820">
    <property type="entry name" value="alpha/beta hydrolase"/>
    <property type="match status" value="1"/>
</dbReference>
<dbReference type="GO" id="GO:0046503">
    <property type="term" value="P:glycerolipid catabolic process"/>
    <property type="evidence" value="ECO:0007669"/>
    <property type="project" value="TreeGrafter"/>
</dbReference>
<protein>
    <submittedName>
        <fullName evidence="1">Hydrolase, alpha/beta fold family functionally coupled to Phosphoribulokinase</fullName>
    </submittedName>
</protein>
<name>A0A0N9ZER2_9RHOB</name>
<dbReference type="SUPFAM" id="SSF53474">
    <property type="entry name" value="alpha/beta-Hydrolases"/>
    <property type="match status" value="1"/>
</dbReference>
<keyword evidence="2" id="KW-1185">Reference proteome</keyword>
<dbReference type="PANTHER" id="PTHR43433">
    <property type="entry name" value="HYDROLASE, ALPHA/BETA FOLD FAMILY PROTEIN"/>
    <property type="match status" value="1"/>
</dbReference>
<dbReference type="AlphaFoldDB" id="A0A0N9ZER2"/>
<reference evidence="1 2" key="1">
    <citation type="submission" date="2015-05" db="EMBL/GenBank/DDBJ databases">
        <authorList>
            <person name="Wang D.B."/>
            <person name="Wang M."/>
        </authorList>
    </citation>
    <scope>NUCLEOTIDE SEQUENCE [LARGE SCALE GENOMIC DNA]</scope>
    <source>
        <strain evidence="1 2">IMCC 12053</strain>
    </source>
</reference>
<dbReference type="InterPro" id="IPR029058">
    <property type="entry name" value="AB_hydrolase_fold"/>
</dbReference>
<accession>A0A0N9ZER2</accession>
<dbReference type="InterPro" id="IPR000073">
    <property type="entry name" value="AB_hydrolase_1"/>
</dbReference>
<dbReference type="GO" id="GO:0016301">
    <property type="term" value="F:kinase activity"/>
    <property type="evidence" value="ECO:0007669"/>
    <property type="project" value="UniProtKB-KW"/>
</dbReference>
<dbReference type="GO" id="GO:0004806">
    <property type="term" value="F:triacylglycerol lipase activity"/>
    <property type="evidence" value="ECO:0007669"/>
    <property type="project" value="TreeGrafter"/>
</dbReference>
<dbReference type="STRING" id="1397108.IMCC12053_1432"/>
<keyword evidence="1" id="KW-0418">Kinase</keyword>
<evidence type="ECO:0000313" key="2">
    <source>
        <dbReference type="Proteomes" id="UP000064920"/>
    </source>
</evidence>
<dbReference type="EMBL" id="CP012023">
    <property type="protein sequence ID" value="ALI55379.1"/>
    <property type="molecule type" value="Genomic_DNA"/>
</dbReference>
<dbReference type="PATRIC" id="fig|1397108.4.peg.1465"/>
<keyword evidence="1" id="KW-0378">Hydrolase</keyword>
<dbReference type="KEGG" id="cmar:IMCC12053_1432"/>
<dbReference type="OrthoDB" id="9791366at2"/>
<proteinExistence type="predicted"/>
<dbReference type="Pfam" id="PF00561">
    <property type="entry name" value="Abhydrolase_1"/>
    <property type="match status" value="1"/>
</dbReference>
<dbReference type="RefSeq" id="WP_062217184.1">
    <property type="nucleotide sequence ID" value="NZ_CP012023.1"/>
</dbReference>
<dbReference type="PANTHER" id="PTHR43433:SF5">
    <property type="entry name" value="AB HYDROLASE-1 DOMAIN-CONTAINING PROTEIN"/>
    <property type="match status" value="1"/>
</dbReference>
<organism evidence="1 2">
    <name type="scientific">Celeribacter marinus</name>
    <dbReference type="NCBI Taxonomy" id="1397108"/>
    <lineage>
        <taxon>Bacteria</taxon>
        <taxon>Pseudomonadati</taxon>
        <taxon>Pseudomonadota</taxon>
        <taxon>Alphaproteobacteria</taxon>
        <taxon>Rhodobacterales</taxon>
        <taxon>Roseobacteraceae</taxon>
        <taxon>Celeribacter</taxon>
    </lineage>
</organism>
<evidence type="ECO:0000313" key="1">
    <source>
        <dbReference type="EMBL" id="ALI55379.1"/>
    </source>
</evidence>
<dbReference type="InterPro" id="IPR050471">
    <property type="entry name" value="AB_hydrolase"/>
</dbReference>